<dbReference type="EMBL" id="JAULSN010000009">
    <property type="protein sequence ID" value="KAK3365037.1"/>
    <property type="molecule type" value="Genomic_DNA"/>
</dbReference>
<evidence type="ECO:0000313" key="2">
    <source>
        <dbReference type="Proteomes" id="UP001287356"/>
    </source>
</evidence>
<dbReference type="AlphaFoldDB" id="A0AAE0MZD8"/>
<keyword evidence="2" id="KW-1185">Reference proteome</keyword>
<comment type="caution">
    <text evidence="1">The sequence shown here is derived from an EMBL/GenBank/DDBJ whole genome shotgun (WGS) entry which is preliminary data.</text>
</comment>
<gene>
    <name evidence="1" type="ORF">B0T24DRAFT_712496</name>
</gene>
<sequence length="491" mass="55026">MASSAAAATAAYKPVLTRPSEWPAWYTALKKVAGDRDLGGAVDINNDNWTPLTKVIINDYEDFLDHRYPQAIPRTAEEKRDLVDNATPQQMQAWRSFEARQLLDNKGYKEQRALIREVKEWIRTSTATAYANLAEPEDATLKTIVKKLHTLVSISTEEEVERAREAYRAVLKKPGKSLSPAKWLLLWQEAYSEAVRLDIDEIKGTLALKDFFRAAGSYDTNWKSAMMIKTVEAEISGTTQNDLPYYANTFRMICVAQSGKNSNNSAFATTATFTGKPEADRPTYTCFCRPDPAFHKPEKCWTLQEIITGKRGRYNPPKRRLDYAREELKKPEWKDLNSVSVVISTVSEINYVPHPLSRSIILDTGAFIHVVNSKAALKPGPFTTSIDDVVQNTVDLTLEDTAVIPGFHVNIVSGMVLNQKAKFWLAGLDNTIRVPVFVENMRPKPHSQVGPGAIRDDLAVLHFNSIGINEVVAHAQRILKTESKSASEPIF</sequence>
<reference evidence="1" key="2">
    <citation type="submission" date="2023-06" db="EMBL/GenBank/DDBJ databases">
        <authorList>
            <consortium name="Lawrence Berkeley National Laboratory"/>
            <person name="Haridas S."/>
            <person name="Hensen N."/>
            <person name="Bonometti L."/>
            <person name="Westerberg I."/>
            <person name="Brannstrom I.O."/>
            <person name="Guillou S."/>
            <person name="Cros-Aarteil S."/>
            <person name="Calhoun S."/>
            <person name="Kuo A."/>
            <person name="Mondo S."/>
            <person name="Pangilinan J."/>
            <person name="Riley R."/>
            <person name="Labutti K."/>
            <person name="Andreopoulos B."/>
            <person name="Lipzen A."/>
            <person name="Chen C."/>
            <person name="Yanf M."/>
            <person name="Daum C."/>
            <person name="Ng V."/>
            <person name="Clum A."/>
            <person name="Steindorff A."/>
            <person name="Ohm R."/>
            <person name="Martin F."/>
            <person name="Silar P."/>
            <person name="Natvig D."/>
            <person name="Lalanne C."/>
            <person name="Gautier V."/>
            <person name="Ament-Velasquez S.L."/>
            <person name="Kruys A."/>
            <person name="Hutchinson M.I."/>
            <person name="Powell A.J."/>
            <person name="Barry K."/>
            <person name="Miller A.N."/>
            <person name="Grigoriev I.V."/>
            <person name="Debuchy R."/>
            <person name="Gladieux P."/>
            <person name="Thoren M.H."/>
            <person name="Johannesson H."/>
        </authorList>
    </citation>
    <scope>NUCLEOTIDE SEQUENCE</scope>
    <source>
        <strain evidence="1">CBS 958.72</strain>
    </source>
</reference>
<organism evidence="1 2">
    <name type="scientific">Lasiosphaeria ovina</name>
    <dbReference type="NCBI Taxonomy" id="92902"/>
    <lineage>
        <taxon>Eukaryota</taxon>
        <taxon>Fungi</taxon>
        <taxon>Dikarya</taxon>
        <taxon>Ascomycota</taxon>
        <taxon>Pezizomycotina</taxon>
        <taxon>Sordariomycetes</taxon>
        <taxon>Sordariomycetidae</taxon>
        <taxon>Sordariales</taxon>
        <taxon>Lasiosphaeriaceae</taxon>
        <taxon>Lasiosphaeria</taxon>
    </lineage>
</organism>
<reference evidence="1" key="1">
    <citation type="journal article" date="2023" name="Mol. Phylogenet. Evol.">
        <title>Genome-scale phylogeny and comparative genomics of the fungal order Sordariales.</title>
        <authorList>
            <person name="Hensen N."/>
            <person name="Bonometti L."/>
            <person name="Westerberg I."/>
            <person name="Brannstrom I.O."/>
            <person name="Guillou S."/>
            <person name="Cros-Aarteil S."/>
            <person name="Calhoun S."/>
            <person name="Haridas S."/>
            <person name="Kuo A."/>
            <person name="Mondo S."/>
            <person name="Pangilinan J."/>
            <person name="Riley R."/>
            <person name="LaButti K."/>
            <person name="Andreopoulos B."/>
            <person name="Lipzen A."/>
            <person name="Chen C."/>
            <person name="Yan M."/>
            <person name="Daum C."/>
            <person name="Ng V."/>
            <person name="Clum A."/>
            <person name="Steindorff A."/>
            <person name="Ohm R.A."/>
            <person name="Martin F."/>
            <person name="Silar P."/>
            <person name="Natvig D.O."/>
            <person name="Lalanne C."/>
            <person name="Gautier V."/>
            <person name="Ament-Velasquez S.L."/>
            <person name="Kruys A."/>
            <person name="Hutchinson M.I."/>
            <person name="Powell A.J."/>
            <person name="Barry K."/>
            <person name="Miller A.N."/>
            <person name="Grigoriev I.V."/>
            <person name="Debuchy R."/>
            <person name="Gladieux P."/>
            <person name="Hiltunen Thoren M."/>
            <person name="Johannesson H."/>
        </authorList>
    </citation>
    <scope>NUCLEOTIDE SEQUENCE</scope>
    <source>
        <strain evidence="1">CBS 958.72</strain>
    </source>
</reference>
<name>A0AAE0MZD8_9PEZI</name>
<accession>A0AAE0MZD8</accession>
<protein>
    <submittedName>
        <fullName evidence="1">Uncharacterized protein</fullName>
    </submittedName>
</protein>
<proteinExistence type="predicted"/>
<evidence type="ECO:0000313" key="1">
    <source>
        <dbReference type="EMBL" id="KAK3365037.1"/>
    </source>
</evidence>
<dbReference type="Proteomes" id="UP001287356">
    <property type="component" value="Unassembled WGS sequence"/>
</dbReference>